<sequence>MCAALRRGAGAGLAGLTLLLALPLATGTLAAPDGAPPAPGAAASSGTAALADRQSGNRAELDRITAELRRSKELTQRLDAEVAALAADRDRIREATIFAAAEQKRISAEITASEGRLASLVGQETGVKASLRERRGVLAEVLAALERMGRAPPPALLVKPGDALGSVRSAILLGAVVPEMREQTQRLVADLQRLAAIRQALEGERARLADAGTRGAEEAARLDRLMAEKQKLEAEGRGRIGEENRRAADLAARATTLQDLIASLEAEAERSRQDEAQRARMAAEAEAERQRIAAEAAKAAPTGTVGRMAAGPDAEAQPHTYDIAALRKEMTRLEPTAPFSTLKKSLVLPVSGTLVQGFGEKDDLGRPSSGILLAARAGDLVTAPAEGHILYAGPFRSYGQLLILNAGGGYHIVLAGMSRIDVAVGQFVLAGEPLAAMGALRIASAAEADVSKAEPSLYVEFRKDGKPVDPDPWWADGSSGRTRNDT</sequence>
<dbReference type="PANTHER" id="PTHR21666:SF288">
    <property type="entry name" value="CELL DIVISION PROTEIN YTFB"/>
    <property type="match status" value="1"/>
</dbReference>
<feature type="compositionally biased region" description="Low complexity" evidence="8">
    <location>
        <begin position="40"/>
        <end position="52"/>
    </location>
</feature>
<keyword evidence="4" id="KW-0378">Hydrolase</keyword>
<keyword evidence="2" id="KW-0645">Protease</keyword>
<evidence type="ECO:0000256" key="9">
    <source>
        <dbReference type="SAM" id="SignalP"/>
    </source>
</evidence>
<organism evidence="11 12">
    <name type="scientific">Aureimonas flava</name>
    <dbReference type="NCBI Taxonomy" id="2320271"/>
    <lineage>
        <taxon>Bacteria</taxon>
        <taxon>Pseudomonadati</taxon>
        <taxon>Pseudomonadota</taxon>
        <taxon>Alphaproteobacteria</taxon>
        <taxon>Hyphomicrobiales</taxon>
        <taxon>Aurantimonadaceae</taxon>
        <taxon>Aureimonas</taxon>
    </lineage>
</organism>
<dbReference type="InterPro" id="IPR011055">
    <property type="entry name" value="Dup_hybrid_motif"/>
</dbReference>
<feature type="domain" description="M23ase beta-sheet core" evidence="10">
    <location>
        <begin position="367"/>
        <end position="470"/>
    </location>
</feature>
<dbReference type="SUPFAM" id="SSF51261">
    <property type="entry name" value="Duplicated hybrid motif"/>
    <property type="match status" value="1"/>
</dbReference>
<evidence type="ECO:0000256" key="7">
    <source>
        <dbReference type="SAM" id="Coils"/>
    </source>
</evidence>
<evidence type="ECO:0000256" key="8">
    <source>
        <dbReference type="SAM" id="MobiDB-lite"/>
    </source>
</evidence>
<feature type="chain" id="PRO_5017396325" description="M23ase beta-sheet core domain-containing protein" evidence="9">
    <location>
        <begin position="31"/>
        <end position="486"/>
    </location>
</feature>
<feature type="coiled-coil region" evidence="7">
    <location>
        <begin position="191"/>
        <end position="300"/>
    </location>
</feature>
<keyword evidence="5" id="KW-0862">Zinc</keyword>
<keyword evidence="12" id="KW-1185">Reference proteome</keyword>
<dbReference type="PANTHER" id="PTHR21666">
    <property type="entry name" value="PEPTIDASE-RELATED"/>
    <property type="match status" value="1"/>
</dbReference>
<evidence type="ECO:0000259" key="10">
    <source>
        <dbReference type="Pfam" id="PF01551"/>
    </source>
</evidence>
<dbReference type="GO" id="GO:0046872">
    <property type="term" value="F:metal ion binding"/>
    <property type="evidence" value="ECO:0007669"/>
    <property type="project" value="UniProtKB-KW"/>
</dbReference>
<keyword evidence="9" id="KW-0732">Signal</keyword>
<evidence type="ECO:0000256" key="5">
    <source>
        <dbReference type="ARBA" id="ARBA00022833"/>
    </source>
</evidence>
<dbReference type="GO" id="GO:0006508">
    <property type="term" value="P:proteolysis"/>
    <property type="evidence" value="ECO:0007669"/>
    <property type="project" value="UniProtKB-KW"/>
</dbReference>
<dbReference type="InterPro" id="IPR050570">
    <property type="entry name" value="Cell_wall_metabolism_enzyme"/>
</dbReference>
<dbReference type="Proteomes" id="UP000265750">
    <property type="component" value="Unassembled WGS sequence"/>
</dbReference>
<dbReference type="Gene3D" id="2.70.70.10">
    <property type="entry name" value="Glucose Permease (Domain IIA)"/>
    <property type="match status" value="1"/>
</dbReference>
<dbReference type="CDD" id="cd12797">
    <property type="entry name" value="M23_peptidase"/>
    <property type="match status" value="1"/>
</dbReference>
<comment type="cofactor">
    <cofactor evidence="1">
        <name>Zn(2+)</name>
        <dbReference type="ChEBI" id="CHEBI:29105"/>
    </cofactor>
</comment>
<proteinExistence type="predicted"/>
<keyword evidence="6" id="KW-0482">Metalloprotease</keyword>
<name>A0A3A1WJ58_9HYPH</name>
<feature type="region of interest" description="Disordered" evidence="8">
    <location>
        <begin position="34"/>
        <end position="56"/>
    </location>
</feature>
<dbReference type="GO" id="GO:0004222">
    <property type="term" value="F:metalloendopeptidase activity"/>
    <property type="evidence" value="ECO:0007669"/>
    <property type="project" value="TreeGrafter"/>
</dbReference>
<keyword evidence="7" id="KW-0175">Coiled coil</keyword>
<evidence type="ECO:0000256" key="1">
    <source>
        <dbReference type="ARBA" id="ARBA00001947"/>
    </source>
</evidence>
<keyword evidence="3" id="KW-0479">Metal-binding</keyword>
<evidence type="ECO:0000256" key="3">
    <source>
        <dbReference type="ARBA" id="ARBA00022723"/>
    </source>
</evidence>
<evidence type="ECO:0000256" key="4">
    <source>
        <dbReference type="ARBA" id="ARBA00022801"/>
    </source>
</evidence>
<reference evidence="12" key="1">
    <citation type="submission" date="2018-09" db="EMBL/GenBank/DDBJ databases">
        <authorList>
            <person name="Tuo L."/>
        </authorList>
    </citation>
    <scope>NUCLEOTIDE SEQUENCE [LARGE SCALE GENOMIC DNA]</scope>
    <source>
        <strain evidence="12">M2BS4Y-1</strain>
    </source>
</reference>
<dbReference type="AlphaFoldDB" id="A0A3A1WJ58"/>
<protein>
    <recommendedName>
        <fullName evidence="10">M23ase beta-sheet core domain-containing protein</fullName>
    </recommendedName>
</protein>
<evidence type="ECO:0000313" key="11">
    <source>
        <dbReference type="EMBL" id="RIY01043.1"/>
    </source>
</evidence>
<feature type="region of interest" description="Disordered" evidence="8">
    <location>
        <begin position="462"/>
        <end position="486"/>
    </location>
</feature>
<evidence type="ECO:0000256" key="6">
    <source>
        <dbReference type="ARBA" id="ARBA00023049"/>
    </source>
</evidence>
<accession>A0A3A1WJ58</accession>
<dbReference type="InterPro" id="IPR016047">
    <property type="entry name" value="M23ase_b-sheet_dom"/>
</dbReference>
<comment type="caution">
    <text evidence="11">The sequence shown here is derived from an EMBL/GenBank/DDBJ whole genome shotgun (WGS) entry which is preliminary data.</text>
</comment>
<evidence type="ECO:0000313" key="12">
    <source>
        <dbReference type="Proteomes" id="UP000265750"/>
    </source>
</evidence>
<feature type="signal peptide" evidence="9">
    <location>
        <begin position="1"/>
        <end position="30"/>
    </location>
</feature>
<dbReference type="EMBL" id="QYRN01000005">
    <property type="protein sequence ID" value="RIY01043.1"/>
    <property type="molecule type" value="Genomic_DNA"/>
</dbReference>
<dbReference type="Pfam" id="PF01551">
    <property type="entry name" value="Peptidase_M23"/>
    <property type="match status" value="1"/>
</dbReference>
<gene>
    <name evidence="11" type="ORF">D3218_11685</name>
</gene>
<evidence type="ECO:0000256" key="2">
    <source>
        <dbReference type="ARBA" id="ARBA00022670"/>
    </source>
</evidence>